<dbReference type="GO" id="GO:0046872">
    <property type="term" value="F:metal ion binding"/>
    <property type="evidence" value="ECO:0007669"/>
    <property type="project" value="UniProtKB-KW"/>
</dbReference>
<feature type="transmembrane region" description="Helical" evidence="12">
    <location>
        <begin position="560"/>
        <end position="579"/>
    </location>
</feature>
<evidence type="ECO:0000256" key="4">
    <source>
        <dbReference type="ARBA" id="ARBA00022692"/>
    </source>
</evidence>
<gene>
    <name evidence="13" type="ORF">LPLAT_LOCUS3921</name>
</gene>
<evidence type="ECO:0000256" key="7">
    <source>
        <dbReference type="ARBA" id="ARBA00023136"/>
    </source>
</evidence>
<dbReference type="PROSITE" id="PS00610">
    <property type="entry name" value="NA_NEUROTRAN_SYMP_1"/>
    <property type="match status" value="1"/>
</dbReference>
<evidence type="ECO:0000256" key="1">
    <source>
        <dbReference type="ARBA" id="ARBA00004141"/>
    </source>
</evidence>
<keyword evidence="4 10" id="KW-0812">Transmembrane</keyword>
<feature type="transmembrane region" description="Helical" evidence="12">
    <location>
        <begin position="302"/>
        <end position="326"/>
    </location>
</feature>
<keyword evidence="6 12" id="KW-1133">Transmembrane helix</keyword>
<feature type="binding site" evidence="8">
    <location>
        <position position="457"/>
    </location>
    <ligand>
        <name>Na(+)</name>
        <dbReference type="ChEBI" id="CHEBI:29101"/>
        <label>1</label>
    </ligand>
</feature>
<name>A0AAV2NFU8_9HYME</name>
<evidence type="ECO:0000256" key="11">
    <source>
        <dbReference type="SAM" id="MobiDB-lite"/>
    </source>
</evidence>
<dbReference type="SUPFAM" id="SSF161070">
    <property type="entry name" value="SNF-like"/>
    <property type="match status" value="1"/>
</dbReference>
<feature type="transmembrane region" description="Helical" evidence="12">
    <location>
        <begin position="164"/>
        <end position="192"/>
    </location>
</feature>
<evidence type="ECO:0000256" key="8">
    <source>
        <dbReference type="PIRSR" id="PIRSR600175-1"/>
    </source>
</evidence>
<dbReference type="PANTHER" id="PTHR11616">
    <property type="entry name" value="SODIUM/CHLORIDE DEPENDENT TRANSPORTER"/>
    <property type="match status" value="1"/>
</dbReference>
<keyword evidence="5 10" id="KW-0769">Symport</keyword>
<feature type="compositionally biased region" description="Polar residues" evidence="11">
    <location>
        <begin position="15"/>
        <end position="30"/>
    </location>
</feature>
<dbReference type="Proteomes" id="UP001497644">
    <property type="component" value="Chromosome 13"/>
</dbReference>
<feature type="transmembrane region" description="Helical" evidence="12">
    <location>
        <begin position="346"/>
        <end position="371"/>
    </location>
</feature>
<feature type="transmembrane region" description="Helical" evidence="12">
    <location>
        <begin position="485"/>
        <end position="509"/>
    </location>
</feature>
<proteinExistence type="inferred from homology"/>
<feature type="transmembrane region" description="Helical" evidence="12">
    <location>
        <begin position="599"/>
        <end position="621"/>
    </location>
</feature>
<protein>
    <recommendedName>
        <fullName evidence="10">Transporter</fullName>
    </recommendedName>
</protein>
<feature type="binding site" evidence="8">
    <location>
        <position position="458"/>
    </location>
    <ligand>
        <name>Na(+)</name>
        <dbReference type="ChEBI" id="CHEBI:29101"/>
        <label>1</label>
    </ligand>
</feature>
<evidence type="ECO:0000256" key="5">
    <source>
        <dbReference type="ARBA" id="ARBA00022847"/>
    </source>
</evidence>
<evidence type="ECO:0000256" key="2">
    <source>
        <dbReference type="ARBA" id="ARBA00006459"/>
    </source>
</evidence>
<keyword evidence="3 10" id="KW-0813">Transport</keyword>
<feature type="region of interest" description="Disordered" evidence="11">
    <location>
        <begin position="1"/>
        <end position="32"/>
    </location>
</feature>
<evidence type="ECO:0000256" key="6">
    <source>
        <dbReference type="ARBA" id="ARBA00022989"/>
    </source>
</evidence>
<dbReference type="AlphaFoldDB" id="A0AAV2NFU8"/>
<dbReference type="EMBL" id="OZ034836">
    <property type="protein sequence ID" value="CAL1678001.1"/>
    <property type="molecule type" value="Genomic_DNA"/>
</dbReference>
<feature type="binding site" evidence="8">
    <location>
        <position position="100"/>
    </location>
    <ligand>
        <name>Na(+)</name>
        <dbReference type="ChEBI" id="CHEBI:29101"/>
        <label>1</label>
    </ligand>
</feature>
<sequence>MPSRGSTGRPKVDRSTSPLSHKPATSSVNPVQELKTLFAEPPSNRVLSNGEKESDFRFEAIQCLRQSSIIKRDHLHLHDLPERGSWSSKIEFILSVVGLAIGLGNLWRFPYLCYKNGGGAFMVPYFIALALAGIPMFLMELSLGQMLTIGGLGVFKIAPIFKGIGYATCVLSCWTNVYYIIILAWALFYFLVSLRADVPWRTCDNNWNTHYCITADERLNVSCWQDDYWPNDITCNTILGNLSHELLKDPVKEFWERRTLQISTGIEAVGGIRWELAGTLAVVWIMCYFCIWKGVKWTGKVVYFTALFPYALLAVLLVRGLTLPGASEGLKYYATPNLSKLGDAEVWIDAVTQIFFTYALGLGALVALGSYNKFNNNVYKDALIVCGVNTCTSLLSGVVIFSVVGFMAHEQQKPVADVAASGPGLAFLVYPSAVLQLPGSSIWSSLFFFMLLLIGLDSQFCTMEGFITAAVDEWPRFLRKRKEMFIAIVCLISYLVGLLCVTEGGMYVFQLLDTYAVSGFCLLFLMFFECISVSWAFGVDRFYDGIRDMIGYYPCFWWKICWTFTTPAICVGVFIFNIIKFVPVKYLTYEFPWWSHLLGWLAGLSSMLCIPGYMIYIWNVTSGTTSEKYRKLIKIEDDVAALRKKLNPTKAAAIDAEFEL</sequence>
<dbReference type="PROSITE" id="PS50267">
    <property type="entry name" value="NA_NEUROTRAN_SYMP_3"/>
    <property type="match status" value="1"/>
</dbReference>
<comment type="similarity">
    <text evidence="2 10">Belongs to the sodium:neurotransmitter symporter (SNF) (TC 2.A.22) family.</text>
</comment>
<dbReference type="InterPro" id="IPR000175">
    <property type="entry name" value="Na/ntran_symport"/>
</dbReference>
<evidence type="ECO:0000256" key="9">
    <source>
        <dbReference type="PIRSR" id="PIRSR600175-2"/>
    </source>
</evidence>
<feature type="binding site" evidence="8">
    <location>
        <position position="389"/>
    </location>
    <ligand>
        <name>Na(+)</name>
        <dbReference type="ChEBI" id="CHEBI:29101"/>
        <label>1</label>
    </ligand>
</feature>
<keyword evidence="14" id="KW-1185">Reference proteome</keyword>
<dbReference type="InterPro" id="IPR037272">
    <property type="entry name" value="SNS_sf"/>
</dbReference>
<dbReference type="PRINTS" id="PR00176">
    <property type="entry name" value="NANEUSMPORT"/>
</dbReference>
<reference evidence="13" key="1">
    <citation type="submission" date="2024-04" db="EMBL/GenBank/DDBJ databases">
        <authorList>
            <consortium name="Molecular Ecology Group"/>
        </authorList>
    </citation>
    <scope>NUCLEOTIDE SEQUENCE</scope>
</reference>
<accession>A0AAV2NFU8</accession>
<dbReference type="GO" id="GO:0043005">
    <property type="term" value="C:neuron projection"/>
    <property type="evidence" value="ECO:0007669"/>
    <property type="project" value="TreeGrafter"/>
</dbReference>
<dbReference type="GO" id="GO:0005886">
    <property type="term" value="C:plasma membrane"/>
    <property type="evidence" value="ECO:0007669"/>
    <property type="project" value="TreeGrafter"/>
</dbReference>
<organism evidence="13 14">
    <name type="scientific">Lasius platythorax</name>
    <dbReference type="NCBI Taxonomy" id="488582"/>
    <lineage>
        <taxon>Eukaryota</taxon>
        <taxon>Metazoa</taxon>
        <taxon>Ecdysozoa</taxon>
        <taxon>Arthropoda</taxon>
        <taxon>Hexapoda</taxon>
        <taxon>Insecta</taxon>
        <taxon>Pterygota</taxon>
        <taxon>Neoptera</taxon>
        <taxon>Endopterygota</taxon>
        <taxon>Hymenoptera</taxon>
        <taxon>Apocrita</taxon>
        <taxon>Aculeata</taxon>
        <taxon>Formicoidea</taxon>
        <taxon>Formicidae</taxon>
        <taxon>Formicinae</taxon>
        <taxon>Lasius</taxon>
        <taxon>Lasius</taxon>
    </lineage>
</organism>
<dbReference type="Pfam" id="PF00209">
    <property type="entry name" value="SNF"/>
    <property type="match status" value="1"/>
</dbReference>
<keyword evidence="7 12" id="KW-0472">Membrane</keyword>
<comment type="subcellular location">
    <subcellularLocation>
        <location evidence="1">Membrane</location>
        <topology evidence="1">Multi-pass membrane protein</topology>
    </subcellularLocation>
</comment>
<evidence type="ECO:0000256" key="10">
    <source>
        <dbReference type="RuleBase" id="RU003732"/>
    </source>
</evidence>
<feature type="transmembrane region" description="Helical" evidence="12">
    <location>
        <begin position="383"/>
        <end position="408"/>
    </location>
</feature>
<feature type="binding site" evidence="8">
    <location>
        <position position="98"/>
    </location>
    <ligand>
        <name>Na(+)</name>
        <dbReference type="ChEBI" id="CHEBI:29101"/>
        <label>1</label>
    </ligand>
</feature>
<feature type="transmembrane region" description="Helical" evidence="12">
    <location>
        <begin position="428"/>
        <end position="454"/>
    </location>
</feature>
<feature type="transmembrane region" description="Helical" evidence="12">
    <location>
        <begin position="515"/>
        <end position="539"/>
    </location>
</feature>
<keyword evidence="8" id="KW-0479">Metal-binding</keyword>
<feature type="transmembrane region" description="Helical" evidence="12">
    <location>
        <begin position="276"/>
        <end position="295"/>
    </location>
</feature>
<dbReference type="CDD" id="cd11496">
    <property type="entry name" value="SLC6sbd-TauT-like"/>
    <property type="match status" value="1"/>
</dbReference>
<feature type="binding site" evidence="8">
    <location>
        <position position="105"/>
    </location>
    <ligand>
        <name>Na(+)</name>
        <dbReference type="ChEBI" id="CHEBI:29101"/>
        <label>1</label>
    </ligand>
</feature>
<dbReference type="GO" id="GO:0005332">
    <property type="term" value="F:gamma-aminobutyric acid:sodium:chloride symporter activity"/>
    <property type="evidence" value="ECO:0007669"/>
    <property type="project" value="TreeGrafter"/>
</dbReference>
<evidence type="ECO:0000256" key="3">
    <source>
        <dbReference type="ARBA" id="ARBA00022448"/>
    </source>
</evidence>
<dbReference type="PANTHER" id="PTHR11616:SF265">
    <property type="entry name" value="TRANSPORTER"/>
    <property type="match status" value="1"/>
</dbReference>
<evidence type="ECO:0000256" key="12">
    <source>
        <dbReference type="SAM" id="Phobius"/>
    </source>
</evidence>
<evidence type="ECO:0000313" key="13">
    <source>
        <dbReference type="EMBL" id="CAL1678001.1"/>
    </source>
</evidence>
<feature type="disulfide bond" evidence="9">
    <location>
        <begin position="203"/>
        <end position="212"/>
    </location>
</feature>
<keyword evidence="8" id="KW-0915">Sodium</keyword>
<feature type="transmembrane region" description="Helical" evidence="12">
    <location>
        <begin position="122"/>
        <end position="143"/>
    </location>
</feature>
<evidence type="ECO:0000313" key="14">
    <source>
        <dbReference type="Proteomes" id="UP001497644"/>
    </source>
</evidence>
<feature type="transmembrane region" description="Helical" evidence="12">
    <location>
        <begin position="92"/>
        <end position="110"/>
    </location>
</feature>
<keyword evidence="9" id="KW-1015">Disulfide bond</keyword>